<evidence type="ECO:0000313" key="2">
    <source>
        <dbReference type="EMBL" id="AZE50416.1"/>
    </source>
</evidence>
<gene>
    <name evidence="2" type="ORF">C4K04_4761</name>
</gene>
<feature type="domain" description="IstB-like ATP-binding" evidence="1">
    <location>
        <begin position="2"/>
        <end position="113"/>
    </location>
</feature>
<proteinExistence type="predicted"/>
<reference evidence="2 3" key="1">
    <citation type="submission" date="2018-03" db="EMBL/GenBank/DDBJ databases">
        <title>Diversity of phytobeneficial traits revealed by whole-genome analysis of worldwide-isolated phenazine-producing Pseudomonas spp.</title>
        <authorList>
            <person name="Biessy A."/>
            <person name="Novinscak A."/>
            <person name="Blom J."/>
            <person name="Leger G."/>
            <person name="Thomashow L.S."/>
            <person name="Cazorla F.M."/>
            <person name="Josic D."/>
            <person name="Filion M."/>
        </authorList>
    </citation>
    <scope>NUCLEOTIDE SEQUENCE [LARGE SCALE GENOMIC DNA]</scope>
    <source>
        <strain evidence="2 3">B25</strain>
    </source>
</reference>
<dbReference type="InterPro" id="IPR027417">
    <property type="entry name" value="P-loop_NTPase"/>
</dbReference>
<dbReference type="Gene3D" id="3.40.50.300">
    <property type="entry name" value="P-loop containing nucleotide triphosphate hydrolases"/>
    <property type="match status" value="1"/>
</dbReference>
<dbReference type="AlphaFoldDB" id="A0A3G7TVW2"/>
<dbReference type="EMBL" id="CP027753">
    <property type="protein sequence ID" value="AZE50416.1"/>
    <property type="molecule type" value="Genomic_DNA"/>
</dbReference>
<sequence>MRYLRLPRLMEELGLAHGDGRFAKLMAGYAKTDLLILDDWGLAPFTAAQRRDMLELLDDRYGNRSTLVTSQMPVDKWHALIGDPTLGDAILDRLVHNAYRIELKGESMRRRATKLTATETSD</sequence>
<dbReference type="SUPFAM" id="SSF52540">
    <property type="entry name" value="P-loop containing nucleoside triphosphate hydrolases"/>
    <property type="match status" value="1"/>
</dbReference>
<dbReference type="Pfam" id="PF01695">
    <property type="entry name" value="IstB_IS21"/>
    <property type="match status" value="1"/>
</dbReference>
<evidence type="ECO:0000259" key="1">
    <source>
        <dbReference type="Pfam" id="PF01695"/>
    </source>
</evidence>
<evidence type="ECO:0000313" key="3">
    <source>
        <dbReference type="Proteomes" id="UP000268048"/>
    </source>
</evidence>
<name>A0A3G7TVW2_9PSED</name>
<protein>
    <submittedName>
        <fullName evidence="2">Mobile element protein</fullName>
    </submittedName>
</protein>
<dbReference type="Proteomes" id="UP000268048">
    <property type="component" value="Chromosome"/>
</dbReference>
<organism evidence="2 3">
    <name type="scientific">Pseudomonas chlororaphis</name>
    <dbReference type="NCBI Taxonomy" id="587753"/>
    <lineage>
        <taxon>Bacteria</taxon>
        <taxon>Pseudomonadati</taxon>
        <taxon>Pseudomonadota</taxon>
        <taxon>Gammaproteobacteria</taxon>
        <taxon>Pseudomonadales</taxon>
        <taxon>Pseudomonadaceae</taxon>
        <taxon>Pseudomonas</taxon>
    </lineage>
</organism>
<dbReference type="GO" id="GO:0005524">
    <property type="term" value="F:ATP binding"/>
    <property type="evidence" value="ECO:0007669"/>
    <property type="project" value="InterPro"/>
</dbReference>
<accession>A0A3G7TVW2</accession>
<dbReference type="InterPro" id="IPR002611">
    <property type="entry name" value="IstB_ATP-bd"/>
</dbReference>